<feature type="domain" description="Lipocalin/cytosolic fatty-acid binding" evidence="9">
    <location>
        <begin position="126"/>
        <end position="268"/>
    </location>
</feature>
<evidence type="ECO:0000256" key="1">
    <source>
        <dbReference type="ARBA" id="ARBA00004613"/>
    </source>
</evidence>
<evidence type="ECO:0000256" key="8">
    <source>
        <dbReference type="ARBA" id="ARBA00023180"/>
    </source>
</evidence>
<evidence type="ECO:0000256" key="6">
    <source>
        <dbReference type="ARBA" id="ARBA00023121"/>
    </source>
</evidence>
<keyword evidence="3" id="KW-0813">Transport</keyword>
<dbReference type="Gene3D" id="2.40.128.20">
    <property type="match status" value="1"/>
</dbReference>
<evidence type="ECO:0000313" key="10">
    <source>
        <dbReference type="EMBL" id="CAH0724605.1"/>
    </source>
</evidence>
<evidence type="ECO:0000259" key="9">
    <source>
        <dbReference type="Pfam" id="PF08212"/>
    </source>
</evidence>
<dbReference type="PRINTS" id="PR01273">
    <property type="entry name" value="INVTBRTCOLOR"/>
</dbReference>
<proteinExistence type="predicted"/>
<dbReference type="SUPFAM" id="SSF50814">
    <property type="entry name" value="Lipocalins"/>
    <property type="match status" value="1"/>
</dbReference>
<protein>
    <recommendedName>
        <fullName evidence="2">Apolipoprotein D</fullName>
    </recommendedName>
</protein>
<keyword evidence="5" id="KW-0732">Signal</keyword>
<keyword evidence="7" id="KW-1015">Disulfide bond</keyword>
<dbReference type="GO" id="GO:0005737">
    <property type="term" value="C:cytoplasm"/>
    <property type="evidence" value="ECO:0007669"/>
    <property type="project" value="TreeGrafter"/>
</dbReference>
<evidence type="ECO:0000313" key="11">
    <source>
        <dbReference type="Proteomes" id="UP000838878"/>
    </source>
</evidence>
<comment type="subcellular location">
    <subcellularLocation>
        <location evidence="1">Secreted</location>
    </subcellularLocation>
</comment>
<keyword evidence="8" id="KW-0325">Glycoprotein</keyword>
<dbReference type="GO" id="GO:0031409">
    <property type="term" value="F:pigment binding"/>
    <property type="evidence" value="ECO:0007669"/>
    <property type="project" value="InterPro"/>
</dbReference>
<dbReference type="GO" id="GO:0005576">
    <property type="term" value="C:extracellular region"/>
    <property type="evidence" value="ECO:0007669"/>
    <property type="project" value="UniProtKB-SubCell"/>
</dbReference>
<dbReference type="Pfam" id="PF08212">
    <property type="entry name" value="Lipocalin_2"/>
    <property type="match status" value="1"/>
</dbReference>
<organism evidence="10 11">
    <name type="scientific">Brenthis ino</name>
    <name type="common">lesser marbled fritillary</name>
    <dbReference type="NCBI Taxonomy" id="405034"/>
    <lineage>
        <taxon>Eukaryota</taxon>
        <taxon>Metazoa</taxon>
        <taxon>Ecdysozoa</taxon>
        <taxon>Arthropoda</taxon>
        <taxon>Hexapoda</taxon>
        <taxon>Insecta</taxon>
        <taxon>Pterygota</taxon>
        <taxon>Neoptera</taxon>
        <taxon>Endopterygota</taxon>
        <taxon>Lepidoptera</taxon>
        <taxon>Glossata</taxon>
        <taxon>Ditrysia</taxon>
        <taxon>Papilionoidea</taxon>
        <taxon>Nymphalidae</taxon>
        <taxon>Heliconiinae</taxon>
        <taxon>Argynnini</taxon>
        <taxon>Brenthis</taxon>
    </lineage>
</organism>
<reference evidence="10" key="1">
    <citation type="submission" date="2021-12" db="EMBL/GenBank/DDBJ databases">
        <authorList>
            <person name="Martin H S."/>
        </authorList>
    </citation>
    <scope>NUCLEOTIDE SEQUENCE</scope>
</reference>
<dbReference type="InterPro" id="IPR003057">
    <property type="entry name" value="Invtbrt_color"/>
</dbReference>
<dbReference type="OrthoDB" id="565904at2759"/>
<dbReference type="GO" id="GO:0008289">
    <property type="term" value="F:lipid binding"/>
    <property type="evidence" value="ECO:0007669"/>
    <property type="project" value="UniProtKB-KW"/>
</dbReference>
<dbReference type="AlphaFoldDB" id="A0A8J9YFF6"/>
<dbReference type="PANTHER" id="PTHR10612:SF34">
    <property type="entry name" value="APOLIPOPROTEIN D"/>
    <property type="match status" value="1"/>
</dbReference>
<dbReference type="GO" id="GO:0006629">
    <property type="term" value="P:lipid metabolic process"/>
    <property type="evidence" value="ECO:0007669"/>
    <property type="project" value="TreeGrafter"/>
</dbReference>
<keyword evidence="11" id="KW-1185">Reference proteome</keyword>
<dbReference type="GO" id="GO:0000302">
    <property type="term" value="P:response to reactive oxygen species"/>
    <property type="evidence" value="ECO:0007669"/>
    <property type="project" value="TreeGrafter"/>
</dbReference>
<evidence type="ECO:0000256" key="2">
    <source>
        <dbReference type="ARBA" id="ARBA00019890"/>
    </source>
</evidence>
<dbReference type="Proteomes" id="UP000838878">
    <property type="component" value="Chromosome 4"/>
</dbReference>
<keyword evidence="6" id="KW-0446">Lipid-binding</keyword>
<dbReference type="CDD" id="cd19437">
    <property type="entry name" value="lipocalin_apoD-like"/>
    <property type="match status" value="1"/>
</dbReference>
<accession>A0A8J9YFF6</accession>
<dbReference type="FunFam" id="2.40.128.20:FF:000003">
    <property type="entry name" value="Apolipoprotein D"/>
    <property type="match status" value="1"/>
</dbReference>
<dbReference type="InterPro" id="IPR000566">
    <property type="entry name" value="Lipocln_cytosolic_FA-bd_dom"/>
</dbReference>
<evidence type="ECO:0000256" key="7">
    <source>
        <dbReference type="ARBA" id="ARBA00023157"/>
    </source>
</evidence>
<sequence>MRGLLAAGLPPWPGSPLLSEPAPPRLLRGVHINTRLSVDVQSTWATQHQDSRPQVILRARPPSSRITGDATLPVESTDENIVLYMSVLRAIAVFLCGLLSLHTCRAQVILPGPCPDIAPLKVFEPSRYLGKWYEYEKYFAIFEAGGKCITADYSLADGGAIGVVNKQINIYTGKPSQIKGQAVPESQSQEAKLLVRFPSLPVSIDAPYWVIDTDYDNYSLVWGCLQLGPFHLNNAWILTRKRKPGKEVLQKVYDIANANKIDKSYFLRTDQKNCPEDA</sequence>
<evidence type="ECO:0000256" key="5">
    <source>
        <dbReference type="ARBA" id="ARBA00022729"/>
    </source>
</evidence>
<dbReference type="EMBL" id="OV170224">
    <property type="protein sequence ID" value="CAH0724605.1"/>
    <property type="molecule type" value="Genomic_DNA"/>
</dbReference>
<dbReference type="PANTHER" id="PTHR10612">
    <property type="entry name" value="APOLIPOPROTEIN D"/>
    <property type="match status" value="1"/>
</dbReference>
<evidence type="ECO:0000256" key="3">
    <source>
        <dbReference type="ARBA" id="ARBA00022448"/>
    </source>
</evidence>
<name>A0A8J9YFF6_9NEOP</name>
<gene>
    <name evidence="10" type="ORF">BINO364_LOCUS10296</name>
</gene>
<feature type="non-terminal residue" evidence="10">
    <location>
        <position position="278"/>
    </location>
</feature>
<dbReference type="InterPro" id="IPR012674">
    <property type="entry name" value="Calycin"/>
</dbReference>
<evidence type="ECO:0000256" key="4">
    <source>
        <dbReference type="ARBA" id="ARBA00022525"/>
    </source>
</evidence>
<keyword evidence="4" id="KW-0964">Secreted</keyword>